<dbReference type="STRING" id="158607.A0A2P5I612"/>
<evidence type="ECO:0000313" key="2">
    <source>
        <dbReference type="Proteomes" id="UP000094444"/>
    </source>
</evidence>
<proteinExistence type="predicted"/>
<dbReference type="Proteomes" id="UP000094444">
    <property type="component" value="Unassembled WGS sequence"/>
</dbReference>
<reference evidence="1" key="1">
    <citation type="submission" date="2017-09" db="EMBL/GenBank/DDBJ databases">
        <title>Polyketide synthases of a Diaporthe helianthi virulent isolate.</title>
        <authorList>
            <person name="Baroncelli R."/>
        </authorList>
    </citation>
    <scope>NUCLEOTIDE SEQUENCE [LARGE SCALE GENOMIC DNA]</scope>
    <source>
        <strain evidence="1">7/96</strain>
    </source>
</reference>
<dbReference type="InterPro" id="IPR011990">
    <property type="entry name" value="TPR-like_helical_dom_sf"/>
</dbReference>
<dbReference type="Gene3D" id="1.25.40.10">
    <property type="entry name" value="Tetratricopeptide repeat domain"/>
    <property type="match status" value="1"/>
</dbReference>
<dbReference type="AlphaFoldDB" id="A0A2P5I612"/>
<protein>
    <submittedName>
        <fullName evidence="1">Uncharacterized protein</fullName>
    </submittedName>
</protein>
<comment type="caution">
    <text evidence="1">The sequence shown here is derived from an EMBL/GenBank/DDBJ whole genome shotgun (WGS) entry which is preliminary data.</text>
</comment>
<organism evidence="1 2">
    <name type="scientific">Diaporthe helianthi</name>
    <dbReference type="NCBI Taxonomy" id="158607"/>
    <lineage>
        <taxon>Eukaryota</taxon>
        <taxon>Fungi</taxon>
        <taxon>Dikarya</taxon>
        <taxon>Ascomycota</taxon>
        <taxon>Pezizomycotina</taxon>
        <taxon>Sordariomycetes</taxon>
        <taxon>Sordariomycetidae</taxon>
        <taxon>Diaporthales</taxon>
        <taxon>Diaporthaceae</taxon>
        <taxon>Diaporthe</taxon>
    </lineage>
</organism>
<dbReference type="EMBL" id="MAVT02000226">
    <property type="protein sequence ID" value="POS77959.1"/>
    <property type="molecule type" value="Genomic_DNA"/>
</dbReference>
<dbReference type="InParanoid" id="A0A2P5I612"/>
<name>A0A2P5I612_DIAHE</name>
<sequence length="514" mass="58376">MADLQNPFQPDAEAFGSGSVLLNVLCFLDVKEIQQSLVTEDGLRIIKLPGFPKTLEEFIRAKSVLTEAGLVTLTQNTPIVAYKIGEDVKTAVMELLTEEERLDAFNTAAIFVSAAWPFLDTFNITKTARLMFVREHMAHVIALRENCLALERDGFMPDAEICALLHEEAWFQMMQTTIDDMHISCFYNGLPLASRMLSHHQQNATENPRDVDYDHLNMNQSRAESISASMIGKKGTAVSKRLSWIGQLYAEIERRGRMDDRRTIPMKDYEIGMTELYCENVQDCAGIEKSQVAIRTIDSLKSEQKYDWAMPQITFALMKVHCKSNHEAAREILLPLLQQHTERDGRIFDDTSELQTGIVLYAMGTVTYFSTPDPSTASLREALGFLRQAIDVLTVTHGKQALWTLAASYRMAVCYYDLREYTSAVGLLEKVCFAFQGYRFQHGPNHEGGVDILWQKVRAMWKLAAALMGVGTDEAERDAEPIITEAQRLYYEIGRSEPGMEDKDWDRQILPFYR</sequence>
<gene>
    <name evidence="1" type="ORF">DHEL01_v203645</name>
</gene>
<evidence type="ECO:0000313" key="1">
    <source>
        <dbReference type="EMBL" id="POS77959.1"/>
    </source>
</evidence>
<dbReference type="OrthoDB" id="6161812at2759"/>
<keyword evidence="2" id="KW-1185">Reference proteome</keyword>
<accession>A0A2P5I612</accession>